<sequence>MGLTYESVKKDALKDMFNIDKNDGEYVIALAGNPNTGKSTVFNTLTGLHQHTGNWPGKTVVNARGEFQYKDKKYILVDLPGTYSIFATSVEEAVARDFICFGKPDLTIVVVDATSLERNLNLAFQVMEITSDVILCINLIDEAERKGITIDGKGLEKDLGIPVVLTSARNNIGMDNLKEEIDKKVAEKFKSLGTVKQDYIKYDPKLEKAIGIIQKDIEEIGINLNPRWLALRLIDGDESIIKGVEEHLENAEIKHVIEKNKELIGSINNKGIREDITSKNYKQAELLRDSYVKISNKKVDRDKKIDDIITSKRFGIPLMMIMLAVVLWITIEGANVPSQMLADMLFKFQDVLTDIFIKLNAPEWLHGVLILGLYKTMAWVISVMLPPMAIFFPLFTLLEDFGYLPRVAFNLDHVFKKACAHGKQCLSMCMGLGCNAAGVIGCRIIDSPRERLIAILTNNFVPCNGRFPTLIAVSTVFFGVATINDKSNIIPALMVSLIVILGIFITLGVSYLLSKTLLKGIPSSFTLELPPYRKPKFGSVLYTSIIDRTIFVLGRAVAIAAPAGVAIWILGNIYIGDMSIISHVANFLNPFAQYIGLDGFILLAFILGLPANEIVVPILLMAYLSTGSMMEFESIDSLRQILVANGWTTLTALNVLIFTLLHWPCATTLLTIKKETGSIKWTILAAILPTGIGIGLCFITTTIYKLFV</sequence>
<keyword evidence="6 11" id="KW-0547">Nucleotide-binding</keyword>
<feature type="transmembrane region" description="Helical" evidence="13">
    <location>
        <begin position="683"/>
        <end position="707"/>
    </location>
</feature>
<dbReference type="GO" id="GO:0005525">
    <property type="term" value="F:GTP binding"/>
    <property type="evidence" value="ECO:0007669"/>
    <property type="project" value="UniProtKB-KW"/>
</dbReference>
<dbReference type="Gene3D" id="3.40.50.300">
    <property type="entry name" value="P-loop containing nucleotide triphosphate hydrolases"/>
    <property type="match status" value="1"/>
</dbReference>
<comment type="subcellular location">
    <subcellularLocation>
        <location evidence="2 13">Cell membrane</location>
        <topology evidence="2 13">Multi-pass membrane protein</topology>
    </subcellularLocation>
</comment>
<dbReference type="InterPro" id="IPR011642">
    <property type="entry name" value="Gate_dom"/>
</dbReference>
<dbReference type="AlphaFoldDB" id="A0A7D6VQZ7"/>
<keyword evidence="12" id="KW-0479">Metal-binding</keyword>
<evidence type="ECO:0000256" key="12">
    <source>
        <dbReference type="PIRSR" id="PIRSR603373-2"/>
    </source>
</evidence>
<dbReference type="InterPro" id="IPR030389">
    <property type="entry name" value="G_FEOB_dom"/>
</dbReference>
<dbReference type="EMBL" id="CP059378">
    <property type="protein sequence ID" value="QLY78817.1"/>
    <property type="molecule type" value="Genomic_DNA"/>
</dbReference>
<dbReference type="InterPro" id="IPR050860">
    <property type="entry name" value="FeoB_GTPase"/>
</dbReference>
<feature type="transmembrane region" description="Helical" evidence="13">
    <location>
        <begin position="314"/>
        <end position="331"/>
    </location>
</feature>
<feature type="transmembrane region" description="Helical" evidence="13">
    <location>
        <begin position="489"/>
        <end position="513"/>
    </location>
</feature>
<evidence type="ECO:0000256" key="7">
    <source>
        <dbReference type="ARBA" id="ARBA00022989"/>
    </source>
</evidence>
<dbReference type="PANTHER" id="PTHR43185:SF2">
    <property type="entry name" value="FERROUS IRON TRANSPORT PROTEIN B"/>
    <property type="match status" value="1"/>
</dbReference>
<dbReference type="SUPFAM" id="SSF52540">
    <property type="entry name" value="P-loop containing nucleoside triphosphate hydrolases"/>
    <property type="match status" value="1"/>
</dbReference>
<keyword evidence="13" id="KW-0406">Ion transport</keyword>
<feature type="transmembrane region" description="Helical" evidence="13">
    <location>
        <begin position="467"/>
        <end position="483"/>
    </location>
</feature>
<evidence type="ECO:0000256" key="10">
    <source>
        <dbReference type="NCBIfam" id="TIGR00437"/>
    </source>
</evidence>
<feature type="transmembrane region" description="Helical" evidence="13">
    <location>
        <begin position="595"/>
        <end position="620"/>
    </location>
</feature>
<dbReference type="InterPro" id="IPR027417">
    <property type="entry name" value="P-loop_NTPase"/>
</dbReference>
<organism evidence="15 16">
    <name type="scientific">Clostridium intestinale</name>
    <dbReference type="NCBI Taxonomy" id="36845"/>
    <lineage>
        <taxon>Bacteria</taxon>
        <taxon>Bacillati</taxon>
        <taxon>Bacillota</taxon>
        <taxon>Clostridia</taxon>
        <taxon>Eubacteriales</taxon>
        <taxon>Clostridiaceae</taxon>
        <taxon>Clostridium</taxon>
    </lineage>
</organism>
<keyword evidence="13" id="KW-0408">Iron</keyword>
<dbReference type="InterPro" id="IPR041069">
    <property type="entry name" value="FeoB_Cyto"/>
</dbReference>
<dbReference type="Gene3D" id="1.10.287.1770">
    <property type="match status" value="1"/>
</dbReference>
<reference evidence="15 16" key="1">
    <citation type="submission" date="2020-07" db="EMBL/GenBank/DDBJ databases">
        <title>Electron transfer.</title>
        <authorList>
            <person name="Huang L."/>
            <person name="Liu X."/>
            <person name="Zhou S."/>
        </authorList>
    </citation>
    <scope>NUCLEOTIDE SEQUENCE [LARGE SCALE GENOMIC DNA]</scope>
    <source>
        <strain evidence="15 16">Lx1</strain>
    </source>
</reference>
<evidence type="ECO:0000259" key="14">
    <source>
        <dbReference type="PROSITE" id="PS51711"/>
    </source>
</evidence>
<dbReference type="PROSITE" id="PS51711">
    <property type="entry name" value="G_FEOB"/>
    <property type="match status" value="1"/>
</dbReference>
<feature type="binding site" evidence="11">
    <location>
        <begin position="138"/>
        <end position="141"/>
    </location>
    <ligand>
        <name>GTP</name>
        <dbReference type="ChEBI" id="CHEBI:37565"/>
        <label>1</label>
    </ligand>
</feature>
<dbReference type="KEGG" id="cint:HZF06_17255"/>
<feature type="binding site" evidence="12">
    <location>
        <position position="46"/>
    </location>
    <ligand>
        <name>Mg(2+)</name>
        <dbReference type="ChEBI" id="CHEBI:18420"/>
        <label>2</label>
    </ligand>
</feature>
<dbReference type="CDD" id="cd01879">
    <property type="entry name" value="FeoB"/>
    <property type="match status" value="1"/>
</dbReference>
<evidence type="ECO:0000256" key="5">
    <source>
        <dbReference type="ARBA" id="ARBA00022692"/>
    </source>
</evidence>
<gene>
    <name evidence="15" type="primary">feoB</name>
    <name evidence="15" type="ORF">HZF06_17255</name>
</gene>
<dbReference type="RefSeq" id="WP_181601095.1">
    <property type="nucleotide sequence ID" value="NZ_CP059378.1"/>
</dbReference>
<evidence type="ECO:0000256" key="8">
    <source>
        <dbReference type="ARBA" id="ARBA00023134"/>
    </source>
</evidence>
<evidence type="ECO:0000313" key="15">
    <source>
        <dbReference type="EMBL" id="QLY78817.1"/>
    </source>
</evidence>
<evidence type="ECO:0000256" key="11">
    <source>
        <dbReference type="PIRSR" id="PIRSR603373-1"/>
    </source>
</evidence>
<keyword evidence="9 13" id="KW-0472">Membrane</keyword>
<feature type="binding site" evidence="12">
    <location>
        <position position="43"/>
    </location>
    <ligand>
        <name>Mg(2+)</name>
        <dbReference type="ChEBI" id="CHEBI:18420"/>
        <label>2</label>
    </ligand>
</feature>
<accession>A0A7D6VQZ7</accession>
<evidence type="ECO:0000256" key="3">
    <source>
        <dbReference type="ARBA" id="ARBA00022448"/>
    </source>
</evidence>
<feature type="transmembrane region" description="Helical" evidence="13">
    <location>
        <begin position="641"/>
        <end position="663"/>
    </location>
</feature>
<keyword evidence="3 13" id="KW-0813">Transport</keyword>
<evidence type="ECO:0000256" key="4">
    <source>
        <dbReference type="ARBA" id="ARBA00022475"/>
    </source>
</evidence>
<evidence type="ECO:0000313" key="16">
    <source>
        <dbReference type="Proteomes" id="UP000512286"/>
    </source>
</evidence>
<dbReference type="Pfam" id="PF07664">
    <property type="entry name" value="FeoB_C"/>
    <property type="match status" value="1"/>
</dbReference>
<evidence type="ECO:0000256" key="13">
    <source>
        <dbReference type="RuleBase" id="RU362098"/>
    </source>
</evidence>
<feature type="binding site" evidence="11">
    <location>
        <begin position="78"/>
        <end position="81"/>
    </location>
    <ligand>
        <name>GTP</name>
        <dbReference type="ChEBI" id="CHEBI:37565"/>
        <label>1</label>
    </ligand>
</feature>
<feature type="transmembrane region" description="Helical" evidence="13">
    <location>
        <begin position="552"/>
        <end position="575"/>
    </location>
</feature>
<dbReference type="InterPro" id="IPR003373">
    <property type="entry name" value="Fe2_transport_prot-B"/>
</dbReference>
<name>A0A7D6VQZ7_9CLOT</name>
<evidence type="ECO:0000256" key="6">
    <source>
        <dbReference type="ARBA" id="ARBA00022741"/>
    </source>
</evidence>
<dbReference type="GO" id="GO:0005886">
    <property type="term" value="C:plasma membrane"/>
    <property type="evidence" value="ECO:0007669"/>
    <property type="project" value="UniProtKB-SubCell"/>
</dbReference>
<feature type="transmembrane region" description="Helical" evidence="13">
    <location>
        <begin position="377"/>
        <end position="398"/>
    </location>
</feature>
<dbReference type="GO" id="GO:0015093">
    <property type="term" value="F:ferrous iron transmembrane transporter activity"/>
    <property type="evidence" value="ECO:0007669"/>
    <property type="project" value="UniProtKB-UniRule"/>
</dbReference>
<dbReference type="Proteomes" id="UP000512286">
    <property type="component" value="Chromosome"/>
</dbReference>
<feature type="binding site" evidence="11">
    <location>
        <begin position="32"/>
        <end position="39"/>
    </location>
    <ligand>
        <name>GTP</name>
        <dbReference type="ChEBI" id="CHEBI:37565"/>
        <label>1</label>
    </ligand>
</feature>
<dbReference type="PANTHER" id="PTHR43185">
    <property type="entry name" value="FERROUS IRON TRANSPORT PROTEIN B"/>
    <property type="match status" value="1"/>
</dbReference>
<feature type="domain" description="FeoB-type G" evidence="14">
    <location>
        <begin position="25"/>
        <end position="187"/>
    </location>
</feature>
<keyword evidence="13" id="KW-0410">Iron transport</keyword>
<evidence type="ECO:0000256" key="1">
    <source>
        <dbReference type="ARBA" id="ARBA00003926"/>
    </source>
</evidence>
<dbReference type="InterPro" id="IPR011640">
    <property type="entry name" value="Fe2_transport_prot_B_C"/>
</dbReference>
<comment type="function">
    <text evidence="1 13">Probable transporter of a GTP-driven Fe(2+) uptake system.</text>
</comment>
<keyword evidence="12" id="KW-0460">Magnesium</keyword>
<evidence type="ECO:0000256" key="9">
    <source>
        <dbReference type="ARBA" id="ARBA00023136"/>
    </source>
</evidence>
<dbReference type="Pfam" id="PF02421">
    <property type="entry name" value="FeoB_N"/>
    <property type="match status" value="1"/>
</dbReference>
<keyword evidence="7 13" id="KW-1133">Transmembrane helix</keyword>
<keyword evidence="4" id="KW-1003">Cell membrane</keyword>
<dbReference type="GO" id="GO:0046872">
    <property type="term" value="F:metal ion binding"/>
    <property type="evidence" value="ECO:0007669"/>
    <property type="project" value="UniProtKB-KW"/>
</dbReference>
<comment type="similarity">
    <text evidence="13">Belongs to the TRAFAC class TrmE-Era-EngA-EngB-Septin-like GTPase superfamily. FeoB GTPase (TC 9.A.8) family.</text>
</comment>
<feature type="binding site" evidence="12">
    <location>
        <position position="47"/>
    </location>
    <ligand>
        <name>Mg(2+)</name>
        <dbReference type="ChEBI" id="CHEBI:18420"/>
        <label>2</label>
    </ligand>
</feature>
<keyword evidence="5 13" id="KW-0812">Transmembrane</keyword>
<dbReference type="NCBIfam" id="TIGR00437">
    <property type="entry name" value="feoB"/>
    <property type="match status" value="1"/>
</dbReference>
<proteinExistence type="inferred from homology"/>
<evidence type="ECO:0000256" key="2">
    <source>
        <dbReference type="ARBA" id="ARBA00004651"/>
    </source>
</evidence>
<dbReference type="Pfam" id="PF17910">
    <property type="entry name" value="FeoB_Cyto"/>
    <property type="match status" value="1"/>
</dbReference>
<feature type="binding site" evidence="12">
    <location>
        <position position="44"/>
    </location>
    <ligand>
        <name>Mg(2+)</name>
        <dbReference type="ChEBI" id="CHEBI:18420"/>
        <label>2</label>
    </ligand>
</feature>
<protein>
    <recommendedName>
        <fullName evidence="10 13">Ferrous iron transport protein B</fullName>
    </recommendedName>
</protein>
<keyword evidence="8 11" id="KW-0342">GTP-binding</keyword>
<dbReference type="FunFam" id="3.40.50.300:FF:000969">
    <property type="entry name" value="Ferrous iron transporter B"/>
    <property type="match status" value="1"/>
</dbReference>
<dbReference type="Pfam" id="PF07670">
    <property type="entry name" value="Gate"/>
    <property type="match status" value="2"/>
</dbReference>